<dbReference type="EMBL" id="QOKY01000171">
    <property type="protein sequence ID" value="RMZ55092.1"/>
    <property type="molecule type" value="Genomic_DNA"/>
</dbReference>
<dbReference type="PANTHER" id="PTHR11477">
    <property type="entry name" value="TRANSCRIPTION FACTOR S-II ZINC FINGER DOMAIN-CONTAINING PROTEIN"/>
    <property type="match status" value="1"/>
</dbReference>
<accession>A0A3M7L0S0</accession>
<feature type="region of interest" description="Disordered" evidence="5">
    <location>
        <begin position="110"/>
        <end position="138"/>
    </location>
</feature>
<feature type="region of interest" description="Disordered" evidence="5">
    <location>
        <begin position="155"/>
        <end position="296"/>
    </location>
</feature>
<dbReference type="SUPFAM" id="SSF46942">
    <property type="entry name" value="Elongation factor TFIIS domain 2"/>
    <property type="match status" value="1"/>
</dbReference>
<proteinExistence type="predicted"/>
<protein>
    <recommendedName>
        <fullName evidence="6">TFIIS central domain-containing protein</fullName>
    </recommendedName>
</protein>
<dbReference type="Pfam" id="PF07500">
    <property type="entry name" value="TFIIS_M"/>
    <property type="match status" value="1"/>
</dbReference>
<comment type="caution">
    <text evidence="7">The sequence shown here is derived from an EMBL/GenBank/DDBJ whole genome shotgun (WGS) entry which is preliminary data.</text>
</comment>
<dbReference type="SMART" id="SM00510">
    <property type="entry name" value="TFS2M"/>
    <property type="match status" value="1"/>
</dbReference>
<name>A0A3M7L0S0_AUXPR</name>
<dbReference type="GO" id="GO:0008270">
    <property type="term" value="F:zinc ion binding"/>
    <property type="evidence" value="ECO:0007669"/>
    <property type="project" value="UniProtKB-KW"/>
</dbReference>
<feature type="non-terminal residue" evidence="7">
    <location>
        <position position="629"/>
    </location>
</feature>
<feature type="compositionally biased region" description="Basic and acidic residues" evidence="5">
    <location>
        <begin position="122"/>
        <end position="136"/>
    </location>
</feature>
<feature type="compositionally biased region" description="Acidic residues" evidence="5">
    <location>
        <begin position="202"/>
        <end position="215"/>
    </location>
</feature>
<evidence type="ECO:0000256" key="1">
    <source>
        <dbReference type="ARBA" id="ARBA00022723"/>
    </source>
</evidence>
<evidence type="ECO:0000256" key="4">
    <source>
        <dbReference type="ARBA" id="ARBA00023242"/>
    </source>
</evidence>
<feature type="compositionally biased region" description="Polar residues" evidence="5">
    <location>
        <begin position="159"/>
        <end position="168"/>
    </location>
</feature>
<sequence>MYVYRLMKPSEIKSTLVSRTVYVLWPDEEQANATWYRARVDECKVASKKGDLYYEDTDELETGADLADLVYQGHIAFRESAGVWHRPSNRAVCFSHGCASEVTRMRRGRAPFHRAGGGTNESEPRPLHHDLGRDEVGLDAPYTGRALEERLGHLPVTAASASPESSISDAGARDNSAEDSDFEVEAARERQSGSKRRRASTGEEDSDGEQDDDADGSGSDEVPLVARAAKMERRRASRGGARGNDGDDDDEDAAERAAQKLLRQAQGGASGTPRSKPQSPSDFYGSGTPRRHQADHLSDAGVRQGLEQALELAVGEAAVRGEQCPLTSGQVAAAVEAALFRLHGGTSREYKTRYRTLQFNLKDPANPDLRGEVMAGRLAPEKLVTLSATELANKELTEYRRRKEEEALKMAVLDAEAAARFSTAAALETRESQPRKEAQEAAVREARGGEAARAVGEAAETPDAGSSPPAEEPGAGDAAGDAVAGAASMDAGVLDHDRNPVPELEPGADGSVLVTLEGLAGAVSPALLLGDRDVEVRGRVTLARLEDAGVAGLAPGASPREAGLWADLLALYRARGRTGVAAPQPGVEAYVLAAGDLAARVLEVAAGSGGAGAAGALRDDQALVLLIHK</sequence>
<dbReference type="AlphaFoldDB" id="A0A3M7L0S0"/>
<keyword evidence="4" id="KW-0539">Nucleus</keyword>
<reference evidence="8" key="1">
    <citation type="journal article" date="2018" name="Algal Res.">
        <title>Characterization of plant carbon substrate utilization by Auxenochlorella protothecoides.</title>
        <authorList>
            <person name="Vogler B.W."/>
            <person name="Starkenburg S.R."/>
            <person name="Sudasinghe N."/>
            <person name="Schambach J.Y."/>
            <person name="Rollin J.A."/>
            <person name="Pattathil S."/>
            <person name="Barry A.N."/>
        </authorList>
    </citation>
    <scope>NUCLEOTIDE SEQUENCE [LARGE SCALE GENOMIC DNA]</scope>
    <source>
        <strain evidence="8">UTEX 25</strain>
    </source>
</reference>
<dbReference type="Gene3D" id="1.10.472.30">
    <property type="entry name" value="Transcription elongation factor S-II, central domain"/>
    <property type="match status" value="1"/>
</dbReference>
<evidence type="ECO:0000313" key="8">
    <source>
        <dbReference type="Proteomes" id="UP000279271"/>
    </source>
</evidence>
<evidence type="ECO:0000259" key="6">
    <source>
        <dbReference type="PROSITE" id="PS51321"/>
    </source>
</evidence>
<evidence type="ECO:0000313" key="7">
    <source>
        <dbReference type="EMBL" id="RMZ55092.1"/>
    </source>
</evidence>
<dbReference type="GO" id="GO:0005634">
    <property type="term" value="C:nucleus"/>
    <property type="evidence" value="ECO:0007669"/>
    <property type="project" value="TreeGrafter"/>
</dbReference>
<evidence type="ECO:0000256" key="3">
    <source>
        <dbReference type="ARBA" id="ARBA00022833"/>
    </source>
</evidence>
<feature type="compositionally biased region" description="Polar residues" evidence="5">
    <location>
        <begin position="272"/>
        <end position="281"/>
    </location>
</feature>
<dbReference type="InterPro" id="IPR036575">
    <property type="entry name" value="TFIIS_cen_dom_sf"/>
</dbReference>
<keyword evidence="2" id="KW-0863">Zinc-finger</keyword>
<dbReference type="PANTHER" id="PTHR11477:SF0">
    <property type="entry name" value="IP08861P-RELATED"/>
    <property type="match status" value="1"/>
</dbReference>
<evidence type="ECO:0000256" key="5">
    <source>
        <dbReference type="SAM" id="MobiDB-lite"/>
    </source>
</evidence>
<feature type="domain" description="TFIIS central" evidence="6">
    <location>
        <begin position="298"/>
        <end position="419"/>
    </location>
</feature>
<keyword evidence="3" id="KW-0862">Zinc</keyword>
<organism evidence="7 8">
    <name type="scientific">Auxenochlorella protothecoides</name>
    <name type="common">Green microalga</name>
    <name type="synonym">Chlorella protothecoides</name>
    <dbReference type="NCBI Taxonomy" id="3075"/>
    <lineage>
        <taxon>Eukaryota</taxon>
        <taxon>Viridiplantae</taxon>
        <taxon>Chlorophyta</taxon>
        <taxon>core chlorophytes</taxon>
        <taxon>Trebouxiophyceae</taxon>
        <taxon>Chlorellales</taxon>
        <taxon>Chlorellaceae</taxon>
        <taxon>Auxenochlorella</taxon>
    </lineage>
</organism>
<keyword evidence="1" id="KW-0479">Metal-binding</keyword>
<gene>
    <name evidence="7" type="ORF">APUTEX25_005718</name>
</gene>
<dbReference type="PROSITE" id="PS51321">
    <property type="entry name" value="TFIIS_CENTRAL"/>
    <property type="match status" value="1"/>
</dbReference>
<dbReference type="Proteomes" id="UP000279271">
    <property type="component" value="Unassembled WGS sequence"/>
</dbReference>
<dbReference type="InterPro" id="IPR003618">
    <property type="entry name" value="TFIIS_cen_dom"/>
</dbReference>
<dbReference type="GO" id="GO:0006351">
    <property type="term" value="P:DNA-templated transcription"/>
    <property type="evidence" value="ECO:0007669"/>
    <property type="project" value="InterPro"/>
</dbReference>
<feature type="compositionally biased region" description="Basic and acidic residues" evidence="5">
    <location>
        <begin position="428"/>
        <end position="450"/>
    </location>
</feature>
<evidence type="ECO:0000256" key="2">
    <source>
        <dbReference type="ARBA" id="ARBA00022771"/>
    </source>
</evidence>
<feature type="region of interest" description="Disordered" evidence="5">
    <location>
        <begin position="425"/>
        <end position="482"/>
    </location>
</feature>
<feature type="compositionally biased region" description="Low complexity" evidence="5">
    <location>
        <begin position="467"/>
        <end position="482"/>
    </location>
</feature>